<sequence>MLKLPALKVLQILRAPGVLDHIGKFAKQESSEQPLKDQQTHKTTIRAGSPNQSGSSQMASCMGNAWALWWAGAIITIMKSERKINEVSRCIQQGSILLAEQ</sequence>
<evidence type="ECO:0000313" key="3">
    <source>
        <dbReference type="Proteomes" id="UP000596742"/>
    </source>
</evidence>
<protein>
    <submittedName>
        <fullName evidence="2">Uncharacterized protein</fullName>
    </submittedName>
</protein>
<evidence type="ECO:0000313" key="2">
    <source>
        <dbReference type="EMBL" id="VDI34543.1"/>
    </source>
</evidence>
<organism evidence="2 3">
    <name type="scientific">Mytilus galloprovincialis</name>
    <name type="common">Mediterranean mussel</name>
    <dbReference type="NCBI Taxonomy" id="29158"/>
    <lineage>
        <taxon>Eukaryota</taxon>
        <taxon>Metazoa</taxon>
        <taxon>Spiralia</taxon>
        <taxon>Lophotrochozoa</taxon>
        <taxon>Mollusca</taxon>
        <taxon>Bivalvia</taxon>
        <taxon>Autobranchia</taxon>
        <taxon>Pteriomorphia</taxon>
        <taxon>Mytilida</taxon>
        <taxon>Mytiloidea</taxon>
        <taxon>Mytilidae</taxon>
        <taxon>Mytilinae</taxon>
        <taxon>Mytilus</taxon>
    </lineage>
</organism>
<gene>
    <name evidence="2" type="ORF">MGAL_10B047607</name>
</gene>
<comment type="caution">
    <text evidence="2">The sequence shown here is derived from an EMBL/GenBank/DDBJ whole genome shotgun (WGS) entry which is preliminary data.</text>
</comment>
<accession>A0A8B6EGP2</accession>
<dbReference type="AlphaFoldDB" id="A0A8B6EGP2"/>
<reference evidence="2" key="1">
    <citation type="submission" date="2018-11" db="EMBL/GenBank/DDBJ databases">
        <authorList>
            <person name="Alioto T."/>
            <person name="Alioto T."/>
        </authorList>
    </citation>
    <scope>NUCLEOTIDE SEQUENCE</scope>
</reference>
<name>A0A8B6EGP2_MYTGA</name>
<feature type="region of interest" description="Disordered" evidence="1">
    <location>
        <begin position="28"/>
        <end position="58"/>
    </location>
</feature>
<feature type="compositionally biased region" description="Basic and acidic residues" evidence="1">
    <location>
        <begin position="28"/>
        <end position="40"/>
    </location>
</feature>
<proteinExistence type="predicted"/>
<dbReference type="Proteomes" id="UP000596742">
    <property type="component" value="Unassembled WGS sequence"/>
</dbReference>
<feature type="compositionally biased region" description="Polar residues" evidence="1">
    <location>
        <begin position="49"/>
        <end position="58"/>
    </location>
</feature>
<keyword evidence="3" id="KW-1185">Reference proteome</keyword>
<dbReference type="EMBL" id="UYJE01005155">
    <property type="protein sequence ID" value="VDI34543.1"/>
    <property type="molecule type" value="Genomic_DNA"/>
</dbReference>
<evidence type="ECO:0000256" key="1">
    <source>
        <dbReference type="SAM" id="MobiDB-lite"/>
    </source>
</evidence>